<dbReference type="Pfam" id="PF17384">
    <property type="entry name" value="DUF150_C"/>
    <property type="match status" value="1"/>
</dbReference>
<dbReference type="Proteomes" id="UP000251035">
    <property type="component" value="Unassembled WGS sequence"/>
</dbReference>
<evidence type="ECO:0000313" key="6">
    <source>
        <dbReference type="EMBL" id="PUT47747.1"/>
    </source>
</evidence>
<comment type="caution">
    <text evidence="7">The sequence shown here is derived from an EMBL/GenBank/DDBJ whole genome shotgun (WGS) entry which is preliminary data.</text>
</comment>
<organism evidence="7 10">
    <name type="scientific">Legionella taurinensis</name>
    <dbReference type="NCBI Taxonomy" id="70611"/>
    <lineage>
        <taxon>Bacteria</taxon>
        <taxon>Pseudomonadati</taxon>
        <taxon>Pseudomonadota</taxon>
        <taxon>Gammaproteobacteria</taxon>
        <taxon>Legionellales</taxon>
        <taxon>Legionellaceae</taxon>
        <taxon>Legionella</taxon>
    </lineage>
</organism>
<evidence type="ECO:0000256" key="1">
    <source>
        <dbReference type="ARBA" id="ARBA00022490"/>
    </source>
</evidence>
<dbReference type="InterPro" id="IPR036847">
    <property type="entry name" value="RimP_C_sf"/>
</dbReference>
<dbReference type="OrthoDB" id="9805006at2"/>
<feature type="domain" description="Ribosome maturation factor RimP C-terminal" evidence="5">
    <location>
        <begin position="84"/>
        <end position="147"/>
    </location>
</feature>
<dbReference type="PANTHER" id="PTHR33867">
    <property type="entry name" value="RIBOSOME MATURATION FACTOR RIMP"/>
    <property type="match status" value="1"/>
</dbReference>
<dbReference type="Proteomes" id="UP000270757">
    <property type="component" value="Unassembled WGS sequence"/>
</dbReference>
<dbReference type="EMBL" id="QFGG01000007">
    <property type="protein sequence ID" value="TID42147.1"/>
    <property type="molecule type" value="Genomic_DNA"/>
</dbReference>
<evidence type="ECO:0000259" key="5">
    <source>
        <dbReference type="Pfam" id="PF17384"/>
    </source>
</evidence>
<evidence type="ECO:0000256" key="2">
    <source>
        <dbReference type="ARBA" id="ARBA00022517"/>
    </source>
</evidence>
<dbReference type="InterPro" id="IPR003728">
    <property type="entry name" value="Ribosome_maturation_RimP"/>
</dbReference>
<dbReference type="SUPFAM" id="SSF75420">
    <property type="entry name" value="YhbC-like, N-terminal domain"/>
    <property type="match status" value="1"/>
</dbReference>
<dbReference type="EMBL" id="QZWB01000002">
    <property type="protein sequence ID" value="RJT48694.1"/>
    <property type="molecule type" value="Genomic_DNA"/>
</dbReference>
<gene>
    <name evidence="3 7" type="primary">rimP</name>
    <name evidence="7" type="ORF">D6J04_02860</name>
    <name evidence="6" type="ORF">DB745_07570</name>
    <name evidence="8" type="ORF">DIZ81_09160</name>
</gene>
<evidence type="ECO:0000313" key="11">
    <source>
        <dbReference type="Proteomes" id="UP000306421"/>
    </source>
</evidence>
<dbReference type="NCBIfam" id="NF000927">
    <property type="entry name" value="PRK00092.1-1"/>
    <property type="match status" value="1"/>
</dbReference>
<dbReference type="GO" id="GO:0005829">
    <property type="term" value="C:cytosol"/>
    <property type="evidence" value="ECO:0007669"/>
    <property type="project" value="TreeGrafter"/>
</dbReference>
<feature type="domain" description="Ribosome maturation factor RimP N-terminal" evidence="4">
    <location>
        <begin position="9"/>
        <end position="80"/>
    </location>
</feature>
<accession>A0A3A5L6P7</accession>
<name>A0A3A5L6P7_9GAMM</name>
<dbReference type="GeneID" id="48946162"/>
<dbReference type="CDD" id="cd01734">
    <property type="entry name" value="YlxS_C"/>
    <property type="match status" value="1"/>
</dbReference>
<sequence>MIRTDIQELLEPLVNSLGYELWGCEYLSQGRHSLLRIYIDKEEGIGIGDCERVSKQISALLDVEDPISGNYSLEISSPGIPRPLFYKKHYHRYLGHDIQLKLYKPVNGSRKLSGTIAAVEEDTLKLLVNETPVDVQLSNIVKANLTGE</sequence>
<dbReference type="InterPro" id="IPR028989">
    <property type="entry name" value="RimP_N"/>
</dbReference>
<reference evidence="7 10" key="3">
    <citation type="submission" date="2018-09" db="EMBL/GenBank/DDBJ databases">
        <title>Draft genome sequences of Legionella taurinensis isolated from water samples.</title>
        <authorList>
            <person name="Chakeri A."/>
            <person name="Allerberger F."/>
            <person name="Kundi M."/>
            <person name="Ruppitsch W."/>
            <person name="Schmid D."/>
        </authorList>
    </citation>
    <scope>NUCLEOTIDE SEQUENCE [LARGE SCALE GENOMIC DNA]</scope>
    <source>
        <strain evidence="7 10">4570-18-6</strain>
    </source>
</reference>
<dbReference type="Proteomes" id="UP000306421">
    <property type="component" value="Unassembled WGS sequence"/>
</dbReference>
<dbReference type="RefSeq" id="WP_108293356.1">
    <property type="nucleotide sequence ID" value="NZ_CAAAIR010000003.1"/>
</dbReference>
<comment type="subcellular location">
    <subcellularLocation>
        <location evidence="3">Cytoplasm</location>
    </subcellularLocation>
</comment>
<dbReference type="InterPro" id="IPR035956">
    <property type="entry name" value="RimP_N_sf"/>
</dbReference>
<evidence type="ECO:0000256" key="3">
    <source>
        <dbReference type="HAMAP-Rule" id="MF_01077"/>
    </source>
</evidence>
<comment type="similarity">
    <text evidence="3">Belongs to the RimP family.</text>
</comment>
<keyword evidence="1 3" id="KW-0963">Cytoplasm</keyword>
<dbReference type="GO" id="GO:0000028">
    <property type="term" value="P:ribosomal small subunit assembly"/>
    <property type="evidence" value="ECO:0007669"/>
    <property type="project" value="TreeGrafter"/>
</dbReference>
<reference evidence="8 11" key="2">
    <citation type="submission" date="2018-04" db="EMBL/GenBank/DDBJ databases">
        <title>Whole genome sequence comparison of clinical and drinking water Legionella pneumophila isolates.</title>
        <authorList>
            <person name="Garner E."/>
        </authorList>
    </citation>
    <scope>NUCLEOTIDE SEQUENCE [LARGE SCALE GENOMIC DNA]</scope>
    <source>
        <strain evidence="8 11">WH02</strain>
    </source>
</reference>
<dbReference type="FunFam" id="3.30.300.70:FF:000001">
    <property type="entry name" value="Ribosome maturation factor RimP"/>
    <property type="match status" value="1"/>
</dbReference>
<evidence type="ECO:0000313" key="8">
    <source>
        <dbReference type="EMBL" id="TID42147.1"/>
    </source>
</evidence>
<dbReference type="GO" id="GO:0006412">
    <property type="term" value="P:translation"/>
    <property type="evidence" value="ECO:0007669"/>
    <property type="project" value="TreeGrafter"/>
</dbReference>
<dbReference type="PANTHER" id="PTHR33867:SF1">
    <property type="entry name" value="RIBOSOME MATURATION FACTOR RIMP"/>
    <property type="match status" value="1"/>
</dbReference>
<dbReference type="Gene3D" id="2.30.30.180">
    <property type="entry name" value="Ribosome maturation factor RimP, C-terminal domain"/>
    <property type="match status" value="1"/>
</dbReference>
<evidence type="ECO:0000313" key="7">
    <source>
        <dbReference type="EMBL" id="RJT48694.1"/>
    </source>
</evidence>
<evidence type="ECO:0000259" key="4">
    <source>
        <dbReference type="Pfam" id="PF02576"/>
    </source>
</evidence>
<dbReference type="EMBL" id="QCXM01000006">
    <property type="protein sequence ID" value="PUT47747.1"/>
    <property type="molecule type" value="Genomic_DNA"/>
</dbReference>
<keyword evidence="9" id="KW-1185">Reference proteome</keyword>
<evidence type="ECO:0000313" key="9">
    <source>
        <dbReference type="Proteomes" id="UP000251035"/>
    </source>
</evidence>
<proteinExistence type="inferred from homology"/>
<dbReference type="Pfam" id="PF02576">
    <property type="entry name" value="RimP_N"/>
    <property type="match status" value="1"/>
</dbReference>
<dbReference type="HAMAP" id="MF_01077">
    <property type="entry name" value="RimP"/>
    <property type="match status" value="1"/>
</dbReference>
<dbReference type="AlphaFoldDB" id="A0A3A5L6P7"/>
<dbReference type="SUPFAM" id="SSF74942">
    <property type="entry name" value="YhbC-like, C-terminal domain"/>
    <property type="match status" value="1"/>
</dbReference>
<protein>
    <recommendedName>
        <fullName evidence="3">Ribosome maturation factor RimP</fullName>
    </recommendedName>
</protein>
<evidence type="ECO:0000313" key="10">
    <source>
        <dbReference type="Proteomes" id="UP000270757"/>
    </source>
</evidence>
<dbReference type="InterPro" id="IPR028998">
    <property type="entry name" value="RimP_C"/>
</dbReference>
<keyword evidence="2 3" id="KW-0690">Ribosome biogenesis</keyword>
<comment type="function">
    <text evidence="3">Required for maturation of 30S ribosomal subunits.</text>
</comment>
<reference evidence="6 9" key="1">
    <citation type="submission" date="2018-04" db="EMBL/GenBank/DDBJ databases">
        <title>Whole genome sequence comparison of clinical and drinking water Legionella pneumophila isolates associated with the Flint Water Crisis.</title>
        <authorList>
            <person name="Garner E."/>
            <person name="Brown C."/>
            <person name="Schwake O."/>
            <person name="Coil D."/>
            <person name="Jospin G."/>
            <person name="Eisen J."/>
            <person name="Edwards M."/>
            <person name="Pruden A."/>
        </authorList>
    </citation>
    <scope>NUCLEOTIDE SEQUENCE [LARGE SCALE GENOMIC DNA]</scope>
    <source>
        <strain evidence="6 9">Genessee03</strain>
    </source>
</reference>
<dbReference type="Gene3D" id="3.30.300.70">
    <property type="entry name" value="RimP-like superfamily, N-terminal"/>
    <property type="match status" value="1"/>
</dbReference>